<dbReference type="PANTHER" id="PTHR24359:SF37">
    <property type="entry name" value="PROTEIN KINASE DOMAIN-CONTAINING PROTEIN"/>
    <property type="match status" value="1"/>
</dbReference>
<dbReference type="AlphaFoldDB" id="A0A2J6SAC6"/>
<protein>
    <submittedName>
        <fullName evidence="3">Kinase-like protein</fullName>
    </submittedName>
</protein>
<dbReference type="PROSITE" id="PS50011">
    <property type="entry name" value="PROTEIN_KINASE_DOM"/>
    <property type="match status" value="1"/>
</dbReference>
<organism evidence="3 4">
    <name type="scientific">Hyaloscypha variabilis (strain UAMH 11265 / GT02V1 / F)</name>
    <name type="common">Meliniomyces variabilis</name>
    <dbReference type="NCBI Taxonomy" id="1149755"/>
    <lineage>
        <taxon>Eukaryota</taxon>
        <taxon>Fungi</taxon>
        <taxon>Dikarya</taxon>
        <taxon>Ascomycota</taxon>
        <taxon>Pezizomycotina</taxon>
        <taxon>Leotiomycetes</taxon>
        <taxon>Helotiales</taxon>
        <taxon>Hyaloscyphaceae</taxon>
        <taxon>Hyaloscypha</taxon>
        <taxon>Hyaloscypha variabilis</taxon>
    </lineage>
</organism>
<dbReference type="GO" id="GO:0005524">
    <property type="term" value="F:ATP binding"/>
    <property type="evidence" value="ECO:0007669"/>
    <property type="project" value="InterPro"/>
</dbReference>
<dbReference type="InterPro" id="IPR011009">
    <property type="entry name" value="Kinase-like_dom_sf"/>
</dbReference>
<keyword evidence="4" id="KW-1185">Reference proteome</keyword>
<sequence length="610" mass="70790">MYAKNRKTRPRKSTGSLTSRTSEQPSPPRKTLQERLFQALVPSHQGKKEFFPKKVLSTIVTEKRVREELSKELDADAYNEKDIEGYAKRICEETEPDEAGTKKIKCFRKIFVILVMIEKTSAIIKFMEQDVNDSDLPLERVQRPREKGSYDLRLSRDPTKPLKCFSKKWNQLHIRNFEGYQWTTLSPFFGRGGHKIVKHYPLQDQVILPFISASRRDQSSTHNTLEFEGGFGRVFKVDIHPDHHNFDGHNTRNPSFAIKCLHSRDKERFKKEVEMLKKFSNPSHEHLISLLATYEQFKTFFLIFHWADADLQRYWRDVNPTPSMDRETVIWVAKQCKGVADGIVTIHQYRTSSSKLQVQPQNEVFGHHGDIKPENVLWFADADHEQTKRGTLKLSDFGLAEFSMHNTRSMNPKSSFATSPPYRAPEVDLEGTGAIGRSYDIWTLGCLYLEFITWLIGGWDLVDDFSFRRMEPDHMLGHDTRTFFKLVKIKAPDGKYARGAEIKPVVKDFINELYSHESCTKFLRDFLDMVRDDLLVIQTHDRETRGRPTSQEVRKKLGDMLRNCEDDESYACKSAPHPFPLKEKVMEGSKSKGYLYIDYIDLPEATGSPM</sequence>
<feature type="compositionally biased region" description="Polar residues" evidence="1">
    <location>
        <begin position="13"/>
        <end position="24"/>
    </location>
</feature>
<dbReference type="Gene3D" id="1.10.510.10">
    <property type="entry name" value="Transferase(Phosphotransferase) domain 1"/>
    <property type="match status" value="1"/>
</dbReference>
<dbReference type="SUPFAM" id="SSF56112">
    <property type="entry name" value="Protein kinase-like (PK-like)"/>
    <property type="match status" value="1"/>
</dbReference>
<dbReference type="GO" id="GO:0004674">
    <property type="term" value="F:protein serine/threonine kinase activity"/>
    <property type="evidence" value="ECO:0007669"/>
    <property type="project" value="TreeGrafter"/>
</dbReference>
<dbReference type="SMART" id="SM00220">
    <property type="entry name" value="S_TKc"/>
    <property type="match status" value="1"/>
</dbReference>
<dbReference type="Gene3D" id="3.30.200.20">
    <property type="entry name" value="Phosphorylase Kinase, domain 1"/>
    <property type="match status" value="1"/>
</dbReference>
<dbReference type="EMBL" id="KZ613938">
    <property type="protein sequence ID" value="PMD47724.1"/>
    <property type="molecule type" value="Genomic_DNA"/>
</dbReference>
<accession>A0A2J6SAC6</accession>
<proteinExistence type="predicted"/>
<name>A0A2J6SAC6_HYAVF</name>
<dbReference type="Proteomes" id="UP000235786">
    <property type="component" value="Unassembled WGS sequence"/>
</dbReference>
<dbReference type="PANTHER" id="PTHR24359">
    <property type="entry name" value="SERINE/THREONINE-PROTEIN KINASE SBK1"/>
    <property type="match status" value="1"/>
</dbReference>
<dbReference type="CDD" id="cd00180">
    <property type="entry name" value="PKc"/>
    <property type="match status" value="1"/>
</dbReference>
<evidence type="ECO:0000259" key="2">
    <source>
        <dbReference type="PROSITE" id="PS50011"/>
    </source>
</evidence>
<dbReference type="InterPro" id="IPR000719">
    <property type="entry name" value="Prot_kinase_dom"/>
</dbReference>
<feature type="region of interest" description="Disordered" evidence="1">
    <location>
        <begin position="1"/>
        <end position="30"/>
    </location>
</feature>
<keyword evidence="3" id="KW-0418">Kinase</keyword>
<reference evidence="3 4" key="1">
    <citation type="submission" date="2016-04" db="EMBL/GenBank/DDBJ databases">
        <title>A degradative enzymes factory behind the ericoid mycorrhizal symbiosis.</title>
        <authorList>
            <consortium name="DOE Joint Genome Institute"/>
            <person name="Martino E."/>
            <person name="Morin E."/>
            <person name="Grelet G."/>
            <person name="Kuo A."/>
            <person name="Kohler A."/>
            <person name="Daghino S."/>
            <person name="Barry K."/>
            <person name="Choi C."/>
            <person name="Cichocki N."/>
            <person name="Clum A."/>
            <person name="Copeland A."/>
            <person name="Hainaut M."/>
            <person name="Haridas S."/>
            <person name="Labutti K."/>
            <person name="Lindquist E."/>
            <person name="Lipzen A."/>
            <person name="Khouja H.-R."/>
            <person name="Murat C."/>
            <person name="Ohm R."/>
            <person name="Olson A."/>
            <person name="Spatafora J."/>
            <person name="Veneault-Fourrey C."/>
            <person name="Henrissat B."/>
            <person name="Grigoriev I."/>
            <person name="Martin F."/>
            <person name="Perotto S."/>
        </authorList>
    </citation>
    <scope>NUCLEOTIDE SEQUENCE [LARGE SCALE GENOMIC DNA]</scope>
    <source>
        <strain evidence="3 4">F</strain>
    </source>
</reference>
<dbReference type="Pfam" id="PF00069">
    <property type="entry name" value="Pkinase"/>
    <property type="match status" value="1"/>
</dbReference>
<evidence type="ECO:0000256" key="1">
    <source>
        <dbReference type="SAM" id="MobiDB-lite"/>
    </source>
</evidence>
<feature type="compositionally biased region" description="Basic residues" evidence="1">
    <location>
        <begin position="1"/>
        <end position="12"/>
    </location>
</feature>
<gene>
    <name evidence="3" type="ORF">L207DRAFT_416114</name>
</gene>
<dbReference type="OrthoDB" id="1046782at2759"/>
<evidence type="ECO:0000313" key="3">
    <source>
        <dbReference type="EMBL" id="PMD47724.1"/>
    </source>
</evidence>
<evidence type="ECO:0000313" key="4">
    <source>
        <dbReference type="Proteomes" id="UP000235786"/>
    </source>
</evidence>
<feature type="domain" description="Protein kinase" evidence="2">
    <location>
        <begin position="220"/>
        <end position="580"/>
    </location>
</feature>
<keyword evidence="3" id="KW-0808">Transferase</keyword>